<evidence type="ECO:0008006" key="3">
    <source>
        <dbReference type="Google" id="ProtNLM"/>
    </source>
</evidence>
<accession>A0ABD0MQV4</accession>
<evidence type="ECO:0000313" key="1">
    <source>
        <dbReference type="EMBL" id="KAL0152417.1"/>
    </source>
</evidence>
<gene>
    <name evidence="1" type="ORF">M9458_052140</name>
</gene>
<organism evidence="1 2">
    <name type="scientific">Cirrhinus mrigala</name>
    <name type="common">Mrigala</name>
    <dbReference type="NCBI Taxonomy" id="683832"/>
    <lineage>
        <taxon>Eukaryota</taxon>
        <taxon>Metazoa</taxon>
        <taxon>Chordata</taxon>
        <taxon>Craniata</taxon>
        <taxon>Vertebrata</taxon>
        <taxon>Euteleostomi</taxon>
        <taxon>Actinopterygii</taxon>
        <taxon>Neopterygii</taxon>
        <taxon>Teleostei</taxon>
        <taxon>Ostariophysi</taxon>
        <taxon>Cypriniformes</taxon>
        <taxon>Cyprinidae</taxon>
        <taxon>Labeoninae</taxon>
        <taxon>Labeonini</taxon>
        <taxon>Cirrhinus</taxon>
    </lineage>
</organism>
<dbReference type="PANTHER" id="PTHR45913">
    <property type="entry name" value="EPM2A-INTERACTING PROTEIN 1"/>
    <property type="match status" value="1"/>
</dbReference>
<keyword evidence="2" id="KW-1185">Reference proteome</keyword>
<protein>
    <recommendedName>
        <fullName evidence="3">DUF4371 domain-containing protein</fullName>
    </recommendedName>
</protein>
<dbReference type="PANTHER" id="PTHR45913:SF11">
    <property type="entry name" value="EPM2A-INTERACTING PROTEIN 1"/>
    <property type="match status" value="1"/>
</dbReference>
<sequence length="304" mass="34364">MEMELRLLKVKELKQKLQLQQNMFTYMNSQSEGAVKTSFIIPEETARACRLFTEGEFIKNCIEKVCDVVCPDKKQAFANIRLSRNTMARRVDELGTDLQIQLKEKDNELIAYSLAIDESADRTDTAQLLILIRGVDSQLSITEELLDIRVIHGTTSGQGLFSYVEQCINDTDWQWNKHALPLTTDGAMCGEVRSLVRKKSVSDTVSIPFPTKVYADKLNTLTVEFIRRFADFETKKINLDLFANPFAVDADAAPEHLQLELIELQCSTHLKTQYEKVGAAKFAFKVVIAKNINLVQMSTISGKS</sequence>
<proteinExistence type="predicted"/>
<comment type="caution">
    <text evidence="1">The sequence shown here is derived from an EMBL/GenBank/DDBJ whole genome shotgun (WGS) entry which is preliminary data.</text>
</comment>
<dbReference type="EMBL" id="JAMKFB020000189">
    <property type="protein sequence ID" value="KAL0152417.1"/>
    <property type="molecule type" value="Genomic_DNA"/>
</dbReference>
<name>A0ABD0MQV4_CIRMR</name>
<dbReference type="Proteomes" id="UP001529510">
    <property type="component" value="Unassembled WGS sequence"/>
</dbReference>
<dbReference type="AlphaFoldDB" id="A0ABD0MQV4"/>
<evidence type="ECO:0000313" key="2">
    <source>
        <dbReference type="Proteomes" id="UP001529510"/>
    </source>
</evidence>
<reference evidence="1 2" key="1">
    <citation type="submission" date="2024-05" db="EMBL/GenBank/DDBJ databases">
        <title>Genome sequencing and assembly of Indian major carp, Cirrhinus mrigala (Hamilton, 1822).</title>
        <authorList>
            <person name="Mohindra V."/>
            <person name="Chowdhury L.M."/>
            <person name="Lal K."/>
            <person name="Jena J.K."/>
        </authorList>
    </citation>
    <scope>NUCLEOTIDE SEQUENCE [LARGE SCALE GENOMIC DNA]</scope>
    <source>
        <strain evidence="1">CM1030</strain>
        <tissue evidence="1">Blood</tissue>
    </source>
</reference>